<evidence type="ECO:0000313" key="11">
    <source>
        <dbReference type="Proteomes" id="UP000186308"/>
    </source>
</evidence>
<reference evidence="10 11" key="1">
    <citation type="submission" date="2017-01" db="EMBL/GenBank/DDBJ databases">
        <authorList>
            <person name="Varghese N."/>
            <person name="Submissions S."/>
        </authorList>
    </citation>
    <scope>NUCLEOTIDE SEQUENCE [LARGE SCALE GENOMIC DNA]</scope>
    <source>
        <strain evidence="10 11">ATCC 35905</strain>
    </source>
</reference>
<feature type="transmembrane region" description="Helical" evidence="8">
    <location>
        <begin position="374"/>
        <end position="396"/>
    </location>
</feature>
<keyword evidence="5 8" id="KW-0812">Transmembrane</keyword>
<keyword evidence="11" id="KW-1185">Reference proteome</keyword>
<dbReference type="GO" id="GO:0015628">
    <property type="term" value="P:protein secretion by the type II secretion system"/>
    <property type="evidence" value="ECO:0007669"/>
    <property type="project" value="TreeGrafter"/>
</dbReference>
<feature type="transmembrane region" description="Helical" evidence="8">
    <location>
        <begin position="226"/>
        <end position="244"/>
    </location>
</feature>
<accession>A0A8G2CL20</accession>
<dbReference type="FunFam" id="1.20.81.30:FF:000001">
    <property type="entry name" value="Type II secretion system protein F"/>
    <property type="match status" value="1"/>
</dbReference>
<dbReference type="InterPro" id="IPR042094">
    <property type="entry name" value="T2SS_GspF_sf"/>
</dbReference>
<evidence type="ECO:0000256" key="5">
    <source>
        <dbReference type="ARBA" id="ARBA00022692"/>
    </source>
</evidence>
<comment type="caution">
    <text evidence="10">The sequence shown here is derived from an EMBL/GenBank/DDBJ whole genome shotgun (WGS) entry which is preliminary data.</text>
</comment>
<keyword evidence="7 8" id="KW-0472">Membrane</keyword>
<sequence>MAAFRYTAIDRSGRMSSGVMDAPDAAQVIARLQRDGNIPVRTEPADQRSFIAALLATEFGNTGLRRQDVAHLTRELSIMLGAGQDLDRALRFLVETAPKPRVARLVEQLRAAVRDGGSLAAALAAQPQSFSKLYVGLVRAGEAGGALAATLDRLALLLERQRKLTATVQSAMIYPGMLALVSIGSVTLLLTEVLPQFAPLFAENGAPMPASTAFLLRFGALIRHDGLYGLLGLIGLGLVVRQLLQRPGVRLVVDRLVLRLPVIGGLTREVLAARFTRTLGSLLLNGVPLIAALGIVRDVIGNRAAIAAVEQATSSAKGGAGLAAPLAAAQIFPVRTMHLLRLGEETAQLGAIALRAADIHDEAVQLGIQRLVSLLVPAITILMGAIIGGIVSSLMLSMLSLNNLAG</sequence>
<evidence type="ECO:0000256" key="2">
    <source>
        <dbReference type="ARBA" id="ARBA00005745"/>
    </source>
</evidence>
<dbReference type="InterPro" id="IPR003004">
    <property type="entry name" value="GspF/PilC"/>
</dbReference>
<dbReference type="Proteomes" id="UP000186308">
    <property type="component" value="Unassembled WGS sequence"/>
</dbReference>
<dbReference type="PRINTS" id="PR00812">
    <property type="entry name" value="BCTERIALGSPF"/>
</dbReference>
<keyword evidence="4" id="KW-0997">Cell inner membrane</keyword>
<evidence type="ECO:0000313" key="10">
    <source>
        <dbReference type="EMBL" id="SIQ90837.1"/>
    </source>
</evidence>
<dbReference type="Gene3D" id="1.20.81.30">
    <property type="entry name" value="Type II secretion system (T2SS), domain F"/>
    <property type="match status" value="2"/>
</dbReference>
<feature type="domain" description="Type II secretion system protein GspF" evidence="9">
    <location>
        <begin position="275"/>
        <end position="396"/>
    </location>
</feature>
<evidence type="ECO:0000256" key="1">
    <source>
        <dbReference type="ARBA" id="ARBA00004429"/>
    </source>
</evidence>
<evidence type="ECO:0000259" key="9">
    <source>
        <dbReference type="Pfam" id="PF00482"/>
    </source>
</evidence>
<proteinExistence type="inferred from homology"/>
<feature type="domain" description="Type II secretion system protein GspF" evidence="9">
    <location>
        <begin position="73"/>
        <end position="195"/>
    </location>
</feature>
<keyword evidence="3" id="KW-1003">Cell membrane</keyword>
<organism evidence="10 11">
    <name type="scientific">Acidiphilium rubrum</name>
    <dbReference type="NCBI Taxonomy" id="526"/>
    <lineage>
        <taxon>Bacteria</taxon>
        <taxon>Pseudomonadati</taxon>
        <taxon>Pseudomonadota</taxon>
        <taxon>Alphaproteobacteria</taxon>
        <taxon>Acetobacterales</taxon>
        <taxon>Acidocellaceae</taxon>
        <taxon>Acidiphilium</taxon>
    </lineage>
</organism>
<dbReference type="PANTHER" id="PTHR30012:SF7">
    <property type="entry name" value="PROTEIN TRANSPORT PROTEIN HOFC HOMOLOG"/>
    <property type="match status" value="1"/>
</dbReference>
<dbReference type="RefSeq" id="WP_029311940.1">
    <property type="nucleotide sequence ID" value="NZ_FTNE01000011.1"/>
</dbReference>
<dbReference type="OrthoDB" id="9805682at2"/>
<feature type="transmembrane region" description="Helical" evidence="8">
    <location>
        <begin position="171"/>
        <end position="190"/>
    </location>
</feature>
<evidence type="ECO:0000256" key="7">
    <source>
        <dbReference type="ARBA" id="ARBA00023136"/>
    </source>
</evidence>
<dbReference type="EMBL" id="FTNE01000011">
    <property type="protein sequence ID" value="SIQ90837.1"/>
    <property type="molecule type" value="Genomic_DNA"/>
</dbReference>
<evidence type="ECO:0000256" key="6">
    <source>
        <dbReference type="ARBA" id="ARBA00022989"/>
    </source>
</evidence>
<protein>
    <submittedName>
        <fullName evidence="10">Type II secretion system protein F (GspF)</fullName>
    </submittedName>
</protein>
<comment type="similarity">
    <text evidence="2">Belongs to the GSP F family.</text>
</comment>
<comment type="subcellular location">
    <subcellularLocation>
        <location evidence="1">Cell inner membrane</location>
        <topology evidence="1">Multi-pass membrane protein</topology>
    </subcellularLocation>
</comment>
<evidence type="ECO:0000256" key="8">
    <source>
        <dbReference type="SAM" id="Phobius"/>
    </source>
</evidence>
<dbReference type="GO" id="GO:0005886">
    <property type="term" value="C:plasma membrane"/>
    <property type="evidence" value="ECO:0007669"/>
    <property type="project" value="UniProtKB-SubCell"/>
</dbReference>
<dbReference type="AlphaFoldDB" id="A0A8G2CL20"/>
<name>A0A8G2CL20_ACIRU</name>
<keyword evidence="6 8" id="KW-1133">Transmembrane helix</keyword>
<evidence type="ECO:0000256" key="4">
    <source>
        <dbReference type="ARBA" id="ARBA00022519"/>
    </source>
</evidence>
<gene>
    <name evidence="10" type="ORF">SAMN05421828_111100</name>
</gene>
<evidence type="ECO:0000256" key="3">
    <source>
        <dbReference type="ARBA" id="ARBA00022475"/>
    </source>
</evidence>
<dbReference type="InterPro" id="IPR018076">
    <property type="entry name" value="T2SS_GspF_dom"/>
</dbReference>
<dbReference type="PANTHER" id="PTHR30012">
    <property type="entry name" value="GENERAL SECRETION PATHWAY PROTEIN"/>
    <property type="match status" value="1"/>
</dbReference>
<dbReference type="Pfam" id="PF00482">
    <property type="entry name" value="T2SSF"/>
    <property type="match status" value="2"/>
</dbReference>